<dbReference type="Gene3D" id="1.10.287.1490">
    <property type="match status" value="1"/>
</dbReference>
<dbReference type="InterPro" id="IPR051861">
    <property type="entry name" value="NET_actin-binding_domain"/>
</dbReference>
<protein>
    <recommendedName>
        <fullName evidence="4">Golgin subfamily A member 3</fullName>
    </recommendedName>
</protein>
<evidence type="ECO:0000256" key="1">
    <source>
        <dbReference type="SAM" id="Coils"/>
    </source>
</evidence>
<dbReference type="PANTHER" id="PTHR32258">
    <property type="entry name" value="PROTEIN NETWORKED 4A"/>
    <property type="match status" value="1"/>
</dbReference>
<feature type="coiled-coil region" evidence="1">
    <location>
        <begin position="677"/>
        <end position="732"/>
    </location>
</feature>
<feature type="compositionally biased region" description="Low complexity" evidence="2">
    <location>
        <begin position="169"/>
        <end position="178"/>
    </location>
</feature>
<gene>
    <name evidence="3" type="ORF">TR117438</name>
</gene>
<feature type="coiled-coil region" evidence="1">
    <location>
        <begin position="516"/>
        <end position="641"/>
    </location>
</feature>
<feature type="coiled-coil region" evidence="1">
    <location>
        <begin position="277"/>
        <end position="392"/>
    </location>
</feature>
<keyword evidence="1" id="KW-0175">Coiled coil</keyword>
<feature type="coiled-coil region" evidence="1">
    <location>
        <begin position="1144"/>
        <end position="1178"/>
    </location>
</feature>
<name>A0A0V0J3D6_SCHSO</name>
<feature type="region of interest" description="Disordered" evidence="2">
    <location>
        <begin position="218"/>
        <end position="246"/>
    </location>
</feature>
<sequence length="1286" mass="144226">FVLFECAIIYAAGRSFVDMEKQRVPETRVQLDQRLLSGILPGKKSSDESFTINFGDLDSLNRLTPGVHLPNRVETTTTVHIQSEYSTDPSTYEVSLFSTEVAGESLHSPSGSIQHKSRCSSYEALRSKVTTSRFESTFHSTPKLSESKSFVASSFSPVLNELLPKSQITTTRPSSTGPTSPPSFQIGTSFTLSEASKSSGRIDTRQYFAPLKLSTKGSSELNDLPRNDPPSPDEITCDSGLGDPYPNEEDRLRLHVARLEGRLLVYSKEAETWLRERAELFTEASSLRKRLEIAQKNYEEVKEKLKIKVNEMKTRTECAEGELHQIKASLSQKCQETEQLTKKLTSAQQETASLRGQLTEVKQKSAAKDQAIESLKEKLAQLHADVESFRYAHSQMLENKTDLSAELSSLKQSQQWYSEQLQLTQAARDRLQNELLATQRWLNEGGTSAHQLAQENARLETKLLASEAALADAKRNLSRQLEAIRADIWERESVFEKLVAERSSLESFCQQKSLQLSDCQARITALQNNLAEAENETSSHRSSLEKLSYTLRTVESERDVLKRSVNNLETQLSQQRSAMDEQMTQYATLNEKLSRLDGKNNELTENVNKLLEEKATLEASLRAAQSERLELTSCLNQLKNDMSGLDNKYCALYHELEAKNGELISLLSSRDELTGDLEVLQAGLQAKLNELEELRMENEHLQSTLASFRVENEGLREDMRRLSEALQKAEASIKPACDMAAQKAKEPLLAELSQSTAKVDHLKDDLHKVNLQLKDLLVDQERYCILIKEHQGLQEKYDSLLATRTAEAMQACLDNNTLSQKLQEAEAVYSETLALKSREIDSLTEQLNTKTAEVLQISTQLASEKTQHREALDHQSAEWASRFSDLEARLATTEAQRWQAEQHLQAILQREQETLIRHQQEIAAYQQAVARLESRAAEADGLEIQLRQLNSQLEAIKGRELGLSDLVRELKRHKETLETALSSQRADLIELAEKTERQAESLEEARRQLSINETVIPTVNSVPVMSAPPPHCDRCSQLTAEVQQYEGSTARLQTKLAKVQASLELANQEAAAQAAKAANETMAKEEALSSRRSAKTELDKLKKELASVTEQLCEANHRLQQSSSNISLLQSKADLNGKSTSAEVQALQSVIQAMTNHLESLKTELADAKNEAWSAQSALASIRGSLRGLLERHRMFSELDYTSEAVGGVDSRELEKLLADRAEESLMQSKPLLRVSNYLDTLQREINALEEHVVEHANTVRESVARWRSVEEEAVLVRAQPLLPPS</sequence>
<dbReference type="EMBL" id="GEEE01003436">
    <property type="protein sequence ID" value="JAP59789.1"/>
    <property type="molecule type" value="Transcribed_RNA"/>
</dbReference>
<evidence type="ECO:0000313" key="3">
    <source>
        <dbReference type="EMBL" id="JAP59789.1"/>
    </source>
</evidence>
<organism evidence="3">
    <name type="scientific">Schistocephalus solidus</name>
    <name type="common">Tapeworm</name>
    <dbReference type="NCBI Taxonomy" id="70667"/>
    <lineage>
        <taxon>Eukaryota</taxon>
        <taxon>Metazoa</taxon>
        <taxon>Spiralia</taxon>
        <taxon>Lophotrochozoa</taxon>
        <taxon>Platyhelminthes</taxon>
        <taxon>Cestoda</taxon>
        <taxon>Eucestoda</taxon>
        <taxon>Diphyllobothriidea</taxon>
        <taxon>Diphyllobothriidae</taxon>
        <taxon>Schistocephalus</taxon>
    </lineage>
</organism>
<accession>A0A0V0J3D6</accession>
<feature type="region of interest" description="Disordered" evidence="2">
    <location>
        <begin position="166"/>
        <end position="187"/>
    </location>
</feature>
<dbReference type="PANTHER" id="PTHR32258:SF28">
    <property type="entry name" value="PROTEIN NETWORKED 3A-RELATED"/>
    <property type="match status" value="1"/>
</dbReference>
<proteinExistence type="predicted"/>
<reference evidence="3" key="1">
    <citation type="submission" date="2016-01" db="EMBL/GenBank/DDBJ databases">
        <title>Reference transcriptome for the parasite Schistocephalus solidus: insights into the molecular evolution of parasitism.</title>
        <authorList>
            <person name="Hebert F.O."/>
            <person name="Grambauer S."/>
            <person name="Barber I."/>
            <person name="Landry C.R."/>
            <person name="Aubin-Horth N."/>
        </authorList>
    </citation>
    <scope>NUCLEOTIDE SEQUENCE</scope>
</reference>
<evidence type="ECO:0008006" key="4">
    <source>
        <dbReference type="Google" id="ProtNLM"/>
    </source>
</evidence>
<evidence type="ECO:0000256" key="2">
    <source>
        <dbReference type="SAM" id="MobiDB-lite"/>
    </source>
</evidence>
<feature type="coiled-coil region" evidence="1">
    <location>
        <begin position="908"/>
        <end position="1012"/>
    </location>
</feature>
<feature type="coiled-coil region" evidence="1">
    <location>
        <begin position="1232"/>
        <end position="1259"/>
    </location>
</feature>
<feature type="coiled-coil region" evidence="1">
    <location>
        <begin position="449"/>
        <end position="476"/>
    </location>
</feature>
<feature type="non-terminal residue" evidence="3">
    <location>
        <position position="1"/>
    </location>
</feature>
<feature type="coiled-coil region" evidence="1">
    <location>
        <begin position="1049"/>
        <end position="1111"/>
    </location>
</feature>